<evidence type="ECO:0000313" key="5">
    <source>
        <dbReference type="Proteomes" id="UP001596473"/>
    </source>
</evidence>
<reference evidence="5" key="1">
    <citation type="journal article" date="2019" name="Int. J. Syst. Evol. Microbiol.">
        <title>The Global Catalogue of Microorganisms (GCM) 10K type strain sequencing project: providing services to taxonomists for standard genome sequencing and annotation.</title>
        <authorList>
            <consortium name="The Broad Institute Genomics Platform"/>
            <consortium name="The Broad Institute Genome Sequencing Center for Infectious Disease"/>
            <person name="Wu L."/>
            <person name="Ma J."/>
        </authorList>
    </citation>
    <scope>NUCLEOTIDE SEQUENCE [LARGE SCALE GENOMIC DNA]</scope>
    <source>
        <strain evidence="5">CCUG 62945</strain>
    </source>
</reference>
<evidence type="ECO:0000256" key="1">
    <source>
        <dbReference type="ARBA" id="ARBA00022741"/>
    </source>
</evidence>
<dbReference type="InterPro" id="IPR012675">
    <property type="entry name" value="Beta-grasp_dom_sf"/>
</dbReference>
<evidence type="ECO:0000256" key="3">
    <source>
        <dbReference type="ARBA" id="ARBA00024247"/>
    </source>
</evidence>
<dbReference type="Proteomes" id="UP001596473">
    <property type="component" value="Unassembled WGS sequence"/>
</dbReference>
<dbReference type="Pfam" id="PF02597">
    <property type="entry name" value="ThiS"/>
    <property type="match status" value="1"/>
</dbReference>
<accession>A0ABW2QXP2</accession>
<protein>
    <recommendedName>
        <fullName evidence="3">Molybdopterin synthase sulfur carrier subunit</fullName>
    </recommendedName>
</protein>
<dbReference type="EMBL" id="JBHTBQ010000019">
    <property type="protein sequence ID" value="MFC7420453.1"/>
    <property type="molecule type" value="Genomic_DNA"/>
</dbReference>
<proteinExistence type="inferred from homology"/>
<gene>
    <name evidence="4" type="ORF">ACFQNF_11285</name>
</gene>
<comment type="caution">
    <text evidence="4">The sequence shown here is derived from an EMBL/GenBank/DDBJ whole genome shotgun (WGS) entry which is preliminary data.</text>
</comment>
<dbReference type="PANTHER" id="PTHR33359">
    <property type="entry name" value="MOLYBDOPTERIN SYNTHASE SULFUR CARRIER SUBUNIT"/>
    <property type="match status" value="1"/>
</dbReference>
<evidence type="ECO:0000256" key="2">
    <source>
        <dbReference type="ARBA" id="ARBA00024200"/>
    </source>
</evidence>
<dbReference type="InterPro" id="IPR003749">
    <property type="entry name" value="ThiS/MoaD-like"/>
</dbReference>
<organism evidence="4 5">
    <name type="scientific">Iodobacter arcticus</name>
    <dbReference type="NCBI Taxonomy" id="590593"/>
    <lineage>
        <taxon>Bacteria</taxon>
        <taxon>Pseudomonadati</taxon>
        <taxon>Pseudomonadota</taxon>
        <taxon>Betaproteobacteria</taxon>
        <taxon>Neisseriales</taxon>
        <taxon>Chitinibacteraceae</taxon>
        <taxon>Iodobacter</taxon>
    </lineage>
</organism>
<dbReference type="InterPro" id="IPR016155">
    <property type="entry name" value="Mopterin_synth/thiamin_S_b"/>
</dbReference>
<sequence>MIRILYFARLRDVFACSEEALPLPVPATVAALIAILVGRGGVWADELSGNKVFRVAINQEMASLHELIPAHAEVAIFPPVTGG</sequence>
<dbReference type="SUPFAM" id="SSF54285">
    <property type="entry name" value="MoaD/ThiS"/>
    <property type="match status" value="1"/>
</dbReference>
<keyword evidence="1" id="KW-0547">Nucleotide-binding</keyword>
<evidence type="ECO:0000313" key="4">
    <source>
        <dbReference type="EMBL" id="MFC7420453.1"/>
    </source>
</evidence>
<dbReference type="Gene3D" id="3.10.20.30">
    <property type="match status" value="1"/>
</dbReference>
<dbReference type="PANTHER" id="PTHR33359:SF1">
    <property type="entry name" value="MOLYBDOPTERIN SYNTHASE SULFUR CARRIER SUBUNIT"/>
    <property type="match status" value="1"/>
</dbReference>
<keyword evidence="5" id="KW-1185">Reference proteome</keyword>
<dbReference type="InterPro" id="IPR044672">
    <property type="entry name" value="MOCS2A"/>
</dbReference>
<name>A0ABW2QXP2_9NEIS</name>
<dbReference type="CDD" id="cd00754">
    <property type="entry name" value="Ubl_MoaD"/>
    <property type="match status" value="1"/>
</dbReference>
<dbReference type="RefSeq" id="WP_380188073.1">
    <property type="nucleotide sequence ID" value="NZ_JBHTBQ010000019.1"/>
</dbReference>
<comment type="similarity">
    <text evidence="2">Belongs to the MoaD family.</text>
</comment>